<reference evidence="1" key="1">
    <citation type="submission" date="2022-07" db="EMBL/GenBank/DDBJ databases">
        <title>Phylogenomic reconstructions and comparative analyses of Kickxellomycotina fungi.</title>
        <authorList>
            <person name="Reynolds N.K."/>
            <person name="Stajich J.E."/>
            <person name="Barry K."/>
            <person name="Grigoriev I.V."/>
            <person name="Crous P."/>
            <person name="Smith M.E."/>
        </authorList>
    </citation>
    <scope>NUCLEOTIDE SEQUENCE</scope>
    <source>
        <strain evidence="1">CBS 190363</strain>
    </source>
</reference>
<evidence type="ECO:0000313" key="1">
    <source>
        <dbReference type="EMBL" id="KAJ2897597.1"/>
    </source>
</evidence>
<dbReference type="Proteomes" id="UP001139981">
    <property type="component" value="Unassembled WGS sequence"/>
</dbReference>
<comment type="caution">
    <text evidence="1">The sequence shown here is derived from an EMBL/GenBank/DDBJ whole genome shotgun (WGS) entry which is preliminary data.</text>
</comment>
<dbReference type="EMBL" id="JANBVB010000107">
    <property type="protein sequence ID" value="KAJ2897597.1"/>
    <property type="molecule type" value="Genomic_DNA"/>
</dbReference>
<keyword evidence="2" id="KW-1185">Reference proteome</keyword>
<accession>A0ACC1M7B3</accession>
<proteinExistence type="predicted"/>
<name>A0ACC1M7B3_9FUNG</name>
<gene>
    <name evidence="1" type="ORF">IWW38_001667</name>
</gene>
<organism evidence="1 2">
    <name type="scientific">Coemansia aciculifera</name>
    <dbReference type="NCBI Taxonomy" id="417176"/>
    <lineage>
        <taxon>Eukaryota</taxon>
        <taxon>Fungi</taxon>
        <taxon>Fungi incertae sedis</taxon>
        <taxon>Zoopagomycota</taxon>
        <taxon>Kickxellomycotina</taxon>
        <taxon>Kickxellomycetes</taxon>
        <taxon>Kickxellales</taxon>
        <taxon>Kickxellaceae</taxon>
        <taxon>Coemansia</taxon>
    </lineage>
</organism>
<evidence type="ECO:0000313" key="2">
    <source>
        <dbReference type="Proteomes" id="UP001139981"/>
    </source>
</evidence>
<protein>
    <submittedName>
        <fullName evidence="1">Uncharacterized protein</fullName>
    </submittedName>
</protein>
<sequence length="352" mass="38225">MPLVVPYMTTRARTAPVAELSNVMAYNSPPPRLAKAPGGSQLTKKKSYASLHSNALLHGRTSLDKKSITIPAISHQRALELLRSVLAAAQGLGNGELKELSQAVHVIVAESIEPAARGFWGLTLSEQRASFIEALQKLQHPYADVIGSRNLLLCNRAAIGLLDSVSASDYNYRLQRQAAAAACGSSRSIPIAIVGLTPRTSAACSLSSSFDSAESDTTLVAADDVEEFFMSDEQTVVAEKEPAAMADHEGTCWPLSEAAKDITRSWGRFYADLGSVRVPSRFRVPRHSLAMLASEQLMMRNDKIVCPLKNRLQEANPRRQLFEDYIHATGTIPAQSRTPKLRLSPLCNSTTI</sequence>